<sequence length="106" mass="11824">MIYFLYVYSTKSKYKLISFHHPSPGIIWQTDKVLIKKILTMKKLTGMKRAFSSENKKLNRDELKSVNGGYAIKSDLVNSAGCGETDYYEGVGGTGGYKGRAWLCAG</sequence>
<proteinExistence type="predicted"/>
<evidence type="ECO:0000313" key="1">
    <source>
        <dbReference type="EMBL" id="SDJ89854.1"/>
    </source>
</evidence>
<keyword evidence="3" id="KW-1185">Reference proteome</keyword>
<dbReference type="AlphaFoldDB" id="A0A2X2XC59"/>
<evidence type="ECO:0000313" key="3">
    <source>
        <dbReference type="Proteomes" id="UP000199426"/>
    </source>
</evidence>
<dbReference type="InterPro" id="IPR026437">
    <property type="entry name" value="CxxCx5CxxC_targ"/>
</dbReference>
<gene>
    <name evidence="2" type="ORF">NCTC13492_02775</name>
    <name evidence="1" type="ORF">SAMN05421542_4629</name>
</gene>
<dbReference type="EMBL" id="FNEG01000010">
    <property type="protein sequence ID" value="SDJ89854.1"/>
    <property type="molecule type" value="Genomic_DNA"/>
</dbReference>
<name>A0A2X2XC59_CHRJE</name>
<dbReference type="Proteomes" id="UP000251670">
    <property type="component" value="Unassembled WGS sequence"/>
</dbReference>
<dbReference type="Pfam" id="PF14406">
    <property type="entry name" value="Bacteroid_pep"/>
    <property type="match status" value="1"/>
</dbReference>
<dbReference type="NCBIfam" id="TIGR04139">
    <property type="entry name" value="CxxCx5CxxC_targ"/>
    <property type="match status" value="1"/>
</dbReference>
<dbReference type="STRING" id="445960.SAMN05421542_4629"/>
<dbReference type="InterPro" id="IPR025842">
    <property type="entry name" value="Bacteroid_pep"/>
</dbReference>
<dbReference type="EMBL" id="UAWB01000011">
    <property type="protein sequence ID" value="SQB45595.1"/>
    <property type="molecule type" value="Genomic_DNA"/>
</dbReference>
<reference evidence="1 3" key="1">
    <citation type="submission" date="2016-10" db="EMBL/GenBank/DDBJ databases">
        <authorList>
            <person name="Varghese N."/>
            <person name="Submissions S."/>
        </authorList>
    </citation>
    <scope>NUCLEOTIDE SEQUENCE [LARGE SCALE GENOMIC DNA]</scope>
    <source>
        <strain evidence="1 3">DSM 19299</strain>
    </source>
</reference>
<organism evidence="2 4">
    <name type="scientific">Chryseobacterium jejuense</name>
    <dbReference type="NCBI Taxonomy" id="445960"/>
    <lineage>
        <taxon>Bacteria</taxon>
        <taxon>Pseudomonadati</taxon>
        <taxon>Bacteroidota</taxon>
        <taxon>Flavobacteriia</taxon>
        <taxon>Flavobacteriales</taxon>
        <taxon>Weeksellaceae</taxon>
        <taxon>Chryseobacterium group</taxon>
        <taxon>Chryseobacterium</taxon>
    </lineage>
</organism>
<reference evidence="2 4" key="2">
    <citation type="submission" date="2018-06" db="EMBL/GenBank/DDBJ databases">
        <authorList>
            <consortium name="Pathogen Informatics"/>
            <person name="Doyle S."/>
        </authorList>
    </citation>
    <scope>NUCLEOTIDE SEQUENCE [LARGE SCALE GENOMIC DNA]</scope>
    <source>
        <strain evidence="2 4">NCTC13492</strain>
    </source>
</reference>
<dbReference type="Proteomes" id="UP000199426">
    <property type="component" value="Unassembled WGS sequence"/>
</dbReference>
<protein>
    <submittedName>
        <fullName evidence="1">Peptide modification target, TIGR04139 family</fullName>
    </submittedName>
    <submittedName>
        <fullName evidence="2">Putative peptide modification target</fullName>
    </submittedName>
</protein>
<accession>A0A2X2XC59</accession>
<evidence type="ECO:0000313" key="2">
    <source>
        <dbReference type="EMBL" id="SQB45595.1"/>
    </source>
</evidence>
<evidence type="ECO:0000313" key="4">
    <source>
        <dbReference type="Proteomes" id="UP000251670"/>
    </source>
</evidence>